<name>A0A7S4KN61_GUITH</name>
<sequence length="118" mass="13118">MGTAAGLPRGKQLGADDNNVRMMVMRERMMMMSKTRARRPAEVYVLTRAGVRTGLESYHSCRDEAVGVTSHFVGAFDDGLQRDLSNARSSLREEMREKDSEVSAMVSSPSRSVIMFVV</sequence>
<dbReference type="EMBL" id="HBKN01019677">
    <property type="protein sequence ID" value="CAE2300200.1"/>
    <property type="molecule type" value="Transcribed_RNA"/>
</dbReference>
<organism evidence="1">
    <name type="scientific">Guillardia theta</name>
    <name type="common">Cryptophyte</name>
    <name type="synonym">Cryptomonas phi</name>
    <dbReference type="NCBI Taxonomy" id="55529"/>
    <lineage>
        <taxon>Eukaryota</taxon>
        <taxon>Cryptophyceae</taxon>
        <taxon>Pyrenomonadales</taxon>
        <taxon>Geminigeraceae</taxon>
        <taxon>Guillardia</taxon>
    </lineage>
</organism>
<evidence type="ECO:0000313" key="1">
    <source>
        <dbReference type="EMBL" id="CAE2300200.1"/>
    </source>
</evidence>
<accession>A0A7S4KN61</accession>
<protein>
    <submittedName>
        <fullName evidence="1">Uncharacterized protein</fullName>
    </submittedName>
</protein>
<gene>
    <name evidence="1" type="ORF">GTHE00462_LOCUS15524</name>
</gene>
<dbReference type="AlphaFoldDB" id="A0A7S4KN61"/>
<proteinExistence type="predicted"/>
<reference evidence="1" key="1">
    <citation type="submission" date="2021-01" db="EMBL/GenBank/DDBJ databases">
        <authorList>
            <person name="Corre E."/>
            <person name="Pelletier E."/>
            <person name="Niang G."/>
            <person name="Scheremetjew M."/>
            <person name="Finn R."/>
            <person name="Kale V."/>
            <person name="Holt S."/>
            <person name="Cochrane G."/>
            <person name="Meng A."/>
            <person name="Brown T."/>
            <person name="Cohen L."/>
        </authorList>
    </citation>
    <scope>NUCLEOTIDE SEQUENCE</scope>
    <source>
        <strain evidence="1">CCMP 2712</strain>
    </source>
</reference>